<dbReference type="AlphaFoldDB" id="S8BK06"/>
<protein>
    <submittedName>
        <fullName evidence="3">Uncharacterized protein</fullName>
    </submittedName>
</protein>
<evidence type="ECO:0000313" key="4">
    <source>
        <dbReference type="Proteomes" id="UP000015100"/>
    </source>
</evidence>
<sequence>MKSTSLIAILLAGVSTFEGAEAVNIRGREIFGRAYGKKQQVCSQVSLTKVATTIRTTTTVTTHCGPRPTGNCRTTTKTSDSWKTSTACSGQGYRKVCSTIIYNNPTCNFDVVCNGSTVPPSSTTSSGYTVNSVSSTSAGSSSSSAPGGSSTSSAPGGSSTSSVPGGSSSSSAPGGSSSSSAPAGSSTSSAPG</sequence>
<organism evidence="3 4">
    <name type="scientific">Dactylellina haptotyla (strain CBS 200.50)</name>
    <name type="common">Nematode-trapping fungus</name>
    <name type="synonym">Monacrosporium haptotylum</name>
    <dbReference type="NCBI Taxonomy" id="1284197"/>
    <lineage>
        <taxon>Eukaryota</taxon>
        <taxon>Fungi</taxon>
        <taxon>Dikarya</taxon>
        <taxon>Ascomycota</taxon>
        <taxon>Pezizomycotina</taxon>
        <taxon>Orbiliomycetes</taxon>
        <taxon>Orbiliales</taxon>
        <taxon>Orbiliaceae</taxon>
        <taxon>Dactylellina</taxon>
    </lineage>
</organism>
<dbReference type="Proteomes" id="UP000015100">
    <property type="component" value="Unassembled WGS sequence"/>
</dbReference>
<evidence type="ECO:0000313" key="3">
    <source>
        <dbReference type="EMBL" id="EPS39668.1"/>
    </source>
</evidence>
<reference evidence="3 4" key="1">
    <citation type="journal article" date="2013" name="PLoS Genet.">
        <title>Genomic mechanisms accounting for the adaptation to parasitism in nematode-trapping fungi.</title>
        <authorList>
            <person name="Meerupati T."/>
            <person name="Andersson K.M."/>
            <person name="Friman E."/>
            <person name="Kumar D."/>
            <person name="Tunlid A."/>
            <person name="Ahren D."/>
        </authorList>
    </citation>
    <scope>NUCLEOTIDE SEQUENCE [LARGE SCALE GENOMIC DNA]</scope>
    <source>
        <strain evidence="3 4">CBS 200.50</strain>
    </source>
</reference>
<gene>
    <name evidence="3" type="ORF">H072_6540</name>
</gene>
<dbReference type="EMBL" id="AQGS01000457">
    <property type="protein sequence ID" value="EPS39668.1"/>
    <property type="molecule type" value="Genomic_DNA"/>
</dbReference>
<feature type="chain" id="PRO_5004561215" evidence="2">
    <location>
        <begin position="23"/>
        <end position="192"/>
    </location>
</feature>
<evidence type="ECO:0000256" key="1">
    <source>
        <dbReference type="SAM" id="MobiDB-lite"/>
    </source>
</evidence>
<accession>S8BK06</accession>
<feature type="signal peptide" evidence="2">
    <location>
        <begin position="1"/>
        <end position="22"/>
    </location>
</feature>
<keyword evidence="4" id="KW-1185">Reference proteome</keyword>
<feature type="region of interest" description="Disordered" evidence="1">
    <location>
        <begin position="120"/>
        <end position="192"/>
    </location>
</feature>
<feature type="non-terminal residue" evidence="3">
    <location>
        <position position="192"/>
    </location>
</feature>
<dbReference type="HOGENOM" id="CLU_1418261_0_0_1"/>
<proteinExistence type="predicted"/>
<reference evidence="4" key="2">
    <citation type="submission" date="2013-04" db="EMBL/GenBank/DDBJ databases">
        <title>Genomic mechanisms accounting for the adaptation to parasitism in nematode-trapping fungi.</title>
        <authorList>
            <person name="Ahren D.G."/>
        </authorList>
    </citation>
    <scope>NUCLEOTIDE SEQUENCE [LARGE SCALE GENOMIC DNA]</scope>
    <source>
        <strain evidence="4">CBS 200.50</strain>
    </source>
</reference>
<comment type="caution">
    <text evidence="3">The sequence shown here is derived from an EMBL/GenBank/DDBJ whole genome shotgun (WGS) entry which is preliminary data.</text>
</comment>
<evidence type="ECO:0000256" key="2">
    <source>
        <dbReference type="SAM" id="SignalP"/>
    </source>
</evidence>
<name>S8BK06_DACHA</name>
<keyword evidence="2" id="KW-0732">Signal</keyword>